<dbReference type="PANTHER" id="PTHR47481">
    <property type="match status" value="1"/>
</dbReference>
<dbReference type="Pfam" id="PF14223">
    <property type="entry name" value="Retrotran_gag_2"/>
    <property type="match status" value="1"/>
</dbReference>
<accession>A0A7J6X6X1</accession>
<keyword evidence="3" id="KW-1185">Reference proteome</keyword>
<evidence type="ECO:0000313" key="3">
    <source>
        <dbReference type="Proteomes" id="UP000554482"/>
    </source>
</evidence>
<comment type="caution">
    <text evidence="2">The sequence shown here is derived from an EMBL/GenBank/DDBJ whole genome shotgun (WGS) entry which is preliminary data.</text>
</comment>
<dbReference type="Proteomes" id="UP000554482">
    <property type="component" value="Unassembled WGS sequence"/>
</dbReference>
<dbReference type="OrthoDB" id="1845088at2759"/>
<sequence>MASSDSSSSTSTTASSSSTSTMASSSSSSSNSLLAPSSASVSASGSSSSTQSLSLHNYIDNEVLVPPKQIIDDKTNTLVKNPEFTTWHKVDQMLLSWIRAKLTQPVLGQVASLSTSREVWHSLEASFASQNQARVLQLRLQLQTIKKGSLTMTEYVDHVILLQ</sequence>
<organism evidence="2 3">
    <name type="scientific">Thalictrum thalictroides</name>
    <name type="common">Rue-anemone</name>
    <name type="synonym">Anemone thalictroides</name>
    <dbReference type="NCBI Taxonomy" id="46969"/>
    <lineage>
        <taxon>Eukaryota</taxon>
        <taxon>Viridiplantae</taxon>
        <taxon>Streptophyta</taxon>
        <taxon>Embryophyta</taxon>
        <taxon>Tracheophyta</taxon>
        <taxon>Spermatophyta</taxon>
        <taxon>Magnoliopsida</taxon>
        <taxon>Ranunculales</taxon>
        <taxon>Ranunculaceae</taxon>
        <taxon>Thalictroideae</taxon>
        <taxon>Thalictrum</taxon>
    </lineage>
</organism>
<dbReference type="PANTHER" id="PTHR47481:SF31">
    <property type="entry name" value="OS01G0873500 PROTEIN"/>
    <property type="match status" value="1"/>
</dbReference>
<evidence type="ECO:0000256" key="1">
    <source>
        <dbReference type="SAM" id="MobiDB-lite"/>
    </source>
</evidence>
<dbReference type="AlphaFoldDB" id="A0A7J6X6X1"/>
<evidence type="ECO:0000313" key="2">
    <source>
        <dbReference type="EMBL" id="KAF5204595.1"/>
    </source>
</evidence>
<protein>
    <submittedName>
        <fullName evidence="2">Uncharacterized protein</fullName>
    </submittedName>
</protein>
<dbReference type="EMBL" id="JABWDY010005246">
    <property type="protein sequence ID" value="KAF5204595.1"/>
    <property type="molecule type" value="Genomic_DNA"/>
</dbReference>
<name>A0A7J6X6X1_THATH</name>
<reference evidence="2 3" key="1">
    <citation type="submission" date="2020-06" db="EMBL/GenBank/DDBJ databases">
        <title>Transcriptomic and genomic resources for Thalictrum thalictroides and T. hernandezii: Facilitating candidate gene discovery in an emerging model plant lineage.</title>
        <authorList>
            <person name="Arias T."/>
            <person name="Riano-Pachon D.M."/>
            <person name="Di Stilio V.S."/>
        </authorList>
    </citation>
    <scope>NUCLEOTIDE SEQUENCE [LARGE SCALE GENOMIC DNA]</scope>
    <source>
        <strain evidence="3">cv. WT478/WT964</strain>
        <tissue evidence="2">Leaves</tissue>
    </source>
</reference>
<feature type="region of interest" description="Disordered" evidence="1">
    <location>
        <begin position="1"/>
        <end position="46"/>
    </location>
</feature>
<gene>
    <name evidence="2" type="ORF">FRX31_005818</name>
</gene>
<proteinExistence type="predicted"/>